<evidence type="ECO:0000259" key="8">
    <source>
        <dbReference type="PROSITE" id="PS51332"/>
    </source>
</evidence>
<dbReference type="SFLD" id="SFLDG01123">
    <property type="entry name" value="methyltransferase_(Class_B)"/>
    <property type="match status" value="1"/>
</dbReference>
<keyword evidence="11" id="KW-1185">Reference proteome</keyword>
<feature type="domain" description="B12-binding" evidence="8">
    <location>
        <begin position="7"/>
        <end position="139"/>
    </location>
</feature>
<dbReference type="Proteomes" id="UP000034723">
    <property type="component" value="Chromosome"/>
</dbReference>
<dbReference type="STRING" id="113653.GAH_01870"/>
<keyword evidence="2" id="KW-0489">Methyltransferase</keyword>
<evidence type="ECO:0000256" key="3">
    <source>
        <dbReference type="ARBA" id="ARBA00022679"/>
    </source>
</evidence>
<dbReference type="AlphaFoldDB" id="A0A0F7ID57"/>
<dbReference type="InParanoid" id="A0A0F7ID57"/>
<dbReference type="GeneID" id="24804436"/>
<dbReference type="InterPro" id="IPR006158">
    <property type="entry name" value="Cobalamin-bd"/>
</dbReference>
<dbReference type="InterPro" id="IPR058240">
    <property type="entry name" value="rSAM_sf"/>
</dbReference>
<dbReference type="PROSITE" id="PS51918">
    <property type="entry name" value="RADICAL_SAM"/>
    <property type="match status" value="1"/>
</dbReference>
<evidence type="ECO:0000259" key="9">
    <source>
        <dbReference type="PROSITE" id="PS51918"/>
    </source>
</evidence>
<dbReference type="PANTHER" id="PTHR43409:SF7">
    <property type="entry name" value="BLL1977 PROTEIN"/>
    <property type="match status" value="1"/>
</dbReference>
<dbReference type="Pfam" id="PF02310">
    <property type="entry name" value="B12-binding"/>
    <property type="match status" value="1"/>
</dbReference>
<sequence>MITLINPSCNVETVRRLDFSTPPLGLAYLASALREAGFRVKIVDNMVERLSIHELVKRVRNSFMVGITSTTPTFSSALRLARELKQALPDVHVVLGGVHVSFTPFSALKSGFVDSVCVGEGEHTIVEVAEKIESGKGLEGVKGIVYKDGGRVISNEGRGYIDDLDSLPFPAYDLLPMDRYRVIGRRLNYFPVITSRGCPFGCIYCSTSRFMGRRFRMRSAGNVVDEIEWLYDEFGARNIAFSDDTFTLDRNRVLEICREIRERGLDVSWSCSSRVDTVDEEMLREMKRAGCEMIYYGVESASEDVLRFYRKRISLDKVRRAVELTKRHGMLAICSFILGAPVESRSDMMSTIDLALSLDPDYAQFSILTPYPGTEIYELARKNGWLLTENFDEYTAGKPVMKGEHVEPEEVMNLLKLAYRRFYLRPSFILRNIRRKNFGVVAGVLRLFLRAKLGKV</sequence>
<name>A0A0F7ID57_9EURY</name>
<dbReference type="RefSeq" id="WP_052747839.1">
    <property type="nucleotide sequence ID" value="NZ_CP011267.1"/>
</dbReference>
<evidence type="ECO:0000256" key="4">
    <source>
        <dbReference type="ARBA" id="ARBA00022691"/>
    </source>
</evidence>
<dbReference type="SFLD" id="SFLDG01082">
    <property type="entry name" value="B12-binding_domain_containing"/>
    <property type="match status" value="1"/>
</dbReference>
<keyword evidence="4" id="KW-0949">S-adenosyl-L-methionine</keyword>
<evidence type="ECO:0000313" key="10">
    <source>
        <dbReference type="EMBL" id="AKG90853.1"/>
    </source>
</evidence>
<dbReference type="GO" id="GO:0046872">
    <property type="term" value="F:metal ion binding"/>
    <property type="evidence" value="ECO:0007669"/>
    <property type="project" value="UniProtKB-KW"/>
</dbReference>
<evidence type="ECO:0000256" key="7">
    <source>
        <dbReference type="ARBA" id="ARBA00023014"/>
    </source>
</evidence>
<evidence type="ECO:0000256" key="2">
    <source>
        <dbReference type="ARBA" id="ARBA00022603"/>
    </source>
</evidence>
<evidence type="ECO:0000256" key="6">
    <source>
        <dbReference type="ARBA" id="ARBA00023004"/>
    </source>
</evidence>
<dbReference type="InterPro" id="IPR036724">
    <property type="entry name" value="Cobalamin-bd_sf"/>
</dbReference>
<gene>
    <name evidence="10" type="ORF">GAH_01870</name>
</gene>
<dbReference type="HOGENOM" id="CLU_021572_4_3_2"/>
<dbReference type="GO" id="GO:0051539">
    <property type="term" value="F:4 iron, 4 sulfur cluster binding"/>
    <property type="evidence" value="ECO:0007669"/>
    <property type="project" value="UniProtKB-KW"/>
</dbReference>
<dbReference type="InterPro" id="IPR034466">
    <property type="entry name" value="Methyltransferase_Class_B"/>
</dbReference>
<dbReference type="Gene3D" id="3.40.50.280">
    <property type="entry name" value="Cobalamin-binding domain"/>
    <property type="match status" value="1"/>
</dbReference>
<dbReference type="InterPro" id="IPR007197">
    <property type="entry name" value="rSAM"/>
</dbReference>
<dbReference type="GO" id="GO:0003824">
    <property type="term" value="F:catalytic activity"/>
    <property type="evidence" value="ECO:0007669"/>
    <property type="project" value="InterPro"/>
</dbReference>
<dbReference type="OrthoDB" id="2305at2157"/>
<keyword evidence="3" id="KW-0808">Transferase</keyword>
<keyword evidence="6" id="KW-0408">Iron</keyword>
<dbReference type="GO" id="GO:0031419">
    <property type="term" value="F:cobalamin binding"/>
    <property type="evidence" value="ECO:0007669"/>
    <property type="project" value="InterPro"/>
</dbReference>
<dbReference type="CDD" id="cd01335">
    <property type="entry name" value="Radical_SAM"/>
    <property type="match status" value="1"/>
</dbReference>
<reference evidence="10 11" key="1">
    <citation type="submission" date="2015-04" db="EMBL/GenBank/DDBJ databases">
        <title>The complete genome sequence of the hyperthermophilic, obligate iron-reducing archaeon Geoglobus ahangari strain 234T.</title>
        <authorList>
            <person name="Manzella M.P."/>
            <person name="Holmes D.E."/>
            <person name="Rocheleau J.M."/>
            <person name="Chung A."/>
            <person name="Reguera G."/>
            <person name="Kashefi K."/>
        </authorList>
    </citation>
    <scope>NUCLEOTIDE SEQUENCE [LARGE SCALE GENOMIC DNA]</scope>
    <source>
        <strain evidence="10 11">234</strain>
    </source>
</reference>
<dbReference type="InterPro" id="IPR051198">
    <property type="entry name" value="BchE-like"/>
</dbReference>
<evidence type="ECO:0000256" key="5">
    <source>
        <dbReference type="ARBA" id="ARBA00022723"/>
    </source>
</evidence>
<comment type="cofactor">
    <cofactor evidence="1">
        <name>[4Fe-4S] cluster</name>
        <dbReference type="ChEBI" id="CHEBI:49883"/>
    </cofactor>
</comment>
<dbReference type="Pfam" id="PF04055">
    <property type="entry name" value="Radical_SAM"/>
    <property type="match status" value="1"/>
</dbReference>
<dbReference type="InterPro" id="IPR023404">
    <property type="entry name" value="rSAM_horseshoe"/>
</dbReference>
<dbReference type="SFLD" id="SFLDS00029">
    <property type="entry name" value="Radical_SAM"/>
    <property type="match status" value="1"/>
</dbReference>
<proteinExistence type="predicted"/>
<feature type="domain" description="Radical SAM core" evidence="9">
    <location>
        <begin position="182"/>
        <end position="398"/>
    </location>
</feature>
<dbReference type="SUPFAM" id="SSF102114">
    <property type="entry name" value="Radical SAM enzymes"/>
    <property type="match status" value="1"/>
</dbReference>
<accession>A0A0F7ID57</accession>
<dbReference type="PATRIC" id="fig|113653.22.peg.1839"/>
<evidence type="ECO:0000256" key="1">
    <source>
        <dbReference type="ARBA" id="ARBA00001966"/>
    </source>
</evidence>
<dbReference type="InterPro" id="IPR006638">
    <property type="entry name" value="Elp3/MiaA/NifB-like_rSAM"/>
</dbReference>
<dbReference type="PROSITE" id="PS51332">
    <property type="entry name" value="B12_BINDING"/>
    <property type="match status" value="1"/>
</dbReference>
<dbReference type="SUPFAM" id="SSF52242">
    <property type="entry name" value="Cobalamin (vitamin B12)-binding domain"/>
    <property type="match status" value="1"/>
</dbReference>
<dbReference type="Gene3D" id="3.80.30.20">
    <property type="entry name" value="tm_1862 like domain"/>
    <property type="match status" value="1"/>
</dbReference>
<evidence type="ECO:0000313" key="11">
    <source>
        <dbReference type="Proteomes" id="UP000034723"/>
    </source>
</evidence>
<dbReference type="KEGG" id="gah:GAH_01870"/>
<organism evidence="10 11">
    <name type="scientific">Geoglobus ahangari</name>
    <dbReference type="NCBI Taxonomy" id="113653"/>
    <lineage>
        <taxon>Archaea</taxon>
        <taxon>Methanobacteriati</taxon>
        <taxon>Methanobacteriota</taxon>
        <taxon>Archaeoglobi</taxon>
        <taxon>Archaeoglobales</taxon>
        <taxon>Archaeoglobaceae</taxon>
        <taxon>Geoglobus</taxon>
    </lineage>
</organism>
<protein>
    <submittedName>
        <fullName evidence="10">Fe-S oxidoreductase</fullName>
    </submittedName>
</protein>
<dbReference type="CDD" id="cd02068">
    <property type="entry name" value="radical_SAM_B12_BD"/>
    <property type="match status" value="1"/>
</dbReference>
<dbReference type="SMART" id="SM00729">
    <property type="entry name" value="Elp3"/>
    <property type="match status" value="1"/>
</dbReference>
<keyword evidence="5" id="KW-0479">Metal-binding</keyword>
<keyword evidence="7" id="KW-0411">Iron-sulfur</keyword>
<dbReference type="PANTHER" id="PTHR43409">
    <property type="entry name" value="ANAEROBIC MAGNESIUM-PROTOPORPHYRIN IX MONOMETHYL ESTER CYCLASE-RELATED"/>
    <property type="match status" value="1"/>
</dbReference>
<dbReference type="EMBL" id="CP011267">
    <property type="protein sequence ID" value="AKG90853.1"/>
    <property type="molecule type" value="Genomic_DNA"/>
</dbReference>